<feature type="transmembrane region" description="Helical" evidence="5">
    <location>
        <begin position="20"/>
        <end position="40"/>
    </location>
</feature>
<evidence type="ECO:0000259" key="6">
    <source>
        <dbReference type="PROSITE" id="PS50887"/>
    </source>
</evidence>
<dbReference type="EC" id="2.7.7.65" evidence="2"/>
<dbReference type="GO" id="GO:0052621">
    <property type="term" value="F:diguanylate cyclase activity"/>
    <property type="evidence" value="ECO:0007669"/>
    <property type="project" value="UniProtKB-EC"/>
</dbReference>
<feature type="transmembrane region" description="Helical" evidence="5">
    <location>
        <begin position="116"/>
        <end position="135"/>
    </location>
</feature>
<dbReference type="InterPro" id="IPR043128">
    <property type="entry name" value="Rev_trsase/Diguanyl_cyclase"/>
</dbReference>
<protein>
    <recommendedName>
        <fullName evidence="2">diguanylate cyclase</fullName>
        <ecNumber evidence="2">2.7.7.65</ecNumber>
    </recommendedName>
</protein>
<evidence type="ECO:0000256" key="4">
    <source>
        <dbReference type="SAM" id="MobiDB-lite"/>
    </source>
</evidence>
<keyword evidence="5" id="KW-1133">Transmembrane helix</keyword>
<dbReference type="NCBIfam" id="TIGR00254">
    <property type="entry name" value="GGDEF"/>
    <property type="match status" value="1"/>
</dbReference>
<dbReference type="RefSeq" id="WP_135803589.1">
    <property type="nucleotide sequence ID" value="NZ_SRPF01000003.1"/>
</dbReference>
<gene>
    <name evidence="7" type="ORF">E5Q11_11560</name>
</gene>
<dbReference type="GO" id="GO:0005886">
    <property type="term" value="C:plasma membrane"/>
    <property type="evidence" value="ECO:0007669"/>
    <property type="project" value="TreeGrafter"/>
</dbReference>
<dbReference type="FunFam" id="3.30.70.270:FF:000001">
    <property type="entry name" value="Diguanylate cyclase domain protein"/>
    <property type="match status" value="1"/>
</dbReference>
<comment type="caution">
    <text evidence="7">The sequence shown here is derived from an EMBL/GenBank/DDBJ whole genome shotgun (WGS) entry which is preliminary data.</text>
</comment>
<dbReference type="InterPro" id="IPR050469">
    <property type="entry name" value="Diguanylate_Cyclase"/>
</dbReference>
<dbReference type="PANTHER" id="PTHR45138">
    <property type="entry name" value="REGULATORY COMPONENTS OF SENSORY TRANSDUCTION SYSTEM"/>
    <property type="match status" value="1"/>
</dbReference>
<dbReference type="PROSITE" id="PS50887">
    <property type="entry name" value="GGDEF"/>
    <property type="match status" value="1"/>
</dbReference>
<organism evidence="7 8">
    <name type="scientific">Marinobacter confluentis</name>
    <dbReference type="NCBI Taxonomy" id="1697557"/>
    <lineage>
        <taxon>Bacteria</taxon>
        <taxon>Pseudomonadati</taxon>
        <taxon>Pseudomonadota</taxon>
        <taxon>Gammaproteobacteria</taxon>
        <taxon>Pseudomonadales</taxon>
        <taxon>Marinobacteraceae</taxon>
        <taxon>Marinobacter</taxon>
    </lineage>
</organism>
<evidence type="ECO:0000256" key="1">
    <source>
        <dbReference type="ARBA" id="ARBA00001946"/>
    </source>
</evidence>
<dbReference type="AlphaFoldDB" id="A0A4Z1BXD6"/>
<name>A0A4Z1BXD6_9GAMM</name>
<reference evidence="7 8" key="1">
    <citation type="submission" date="2019-04" db="EMBL/GenBank/DDBJ databases">
        <authorList>
            <person name="Park S."/>
            <person name="Yoon J.-H."/>
        </authorList>
    </citation>
    <scope>NUCLEOTIDE SEQUENCE [LARGE SCALE GENOMIC DNA]</scope>
    <source>
        <strain evidence="7 8">HJM-18</strain>
    </source>
</reference>
<evidence type="ECO:0000256" key="3">
    <source>
        <dbReference type="ARBA" id="ARBA00034247"/>
    </source>
</evidence>
<dbReference type="SMART" id="SM00267">
    <property type="entry name" value="GGDEF"/>
    <property type="match status" value="1"/>
</dbReference>
<dbReference type="InterPro" id="IPR000160">
    <property type="entry name" value="GGDEF_dom"/>
</dbReference>
<keyword evidence="8" id="KW-1185">Reference proteome</keyword>
<dbReference type="InterPro" id="IPR048435">
    <property type="entry name" value="MASE6"/>
</dbReference>
<evidence type="ECO:0000313" key="8">
    <source>
        <dbReference type="Proteomes" id="UP000298325"/>
    </source>
</evidence>
<dbReference type="OrthoDB" id="9812260at2"/>
<evidence type="ECO:0000256" key="5">
    <source>
        <dbReference type="SAM" id="Phobius"/>
    </source>
</evidence>
<feature type="region of interest" description="Disordered" evidence="4">
    <location>
        <begin position="334"/>
        <end position="370"/>
    </location>
</feature>
<comment type="catalytic activity">
    <reaction evidence="3">
        <text>2 GTP = 3',3'-c-di-GMP + 2 diphosphate</text>
        <dbReference type="Rhea" id="RHEA:24898"/>
        <dbReference type="ChEBI" id="CHEBI:33019"/>
        <dbReference type="ChEBI" id="CHEBI:37565"/>
        <dbReference type="ChEBI" id="CHEBI:58805"/>
        <dbReference type="EC" id="2.7.7.65"/>
    </reaction>
</comment>
<dbReference type="InterPro" id="IPR029787">
    <property type="entry name" value="Nucleotide_cyclase"/>
</dbReference>
<evidence type="ECO:0000256" key="2">
    <source>
        <dbReference type="ARBA" id="ARBA00012528"/>
    </source>
</evidence>
<feature type="transmembrane region" description="Helical" evidence="5">
    <location>
        <begin position="46"/>
        <end position="64"/>
    </location>
</feature>
<dbReference type="Proteomes" id="UP000298325">
    <property type="component" value="Unassembled WGS sequence"/>
</dbReference>
<dbReference type="EMBL" id="SRPF01000003">
    <property type="protein sequence ID" value="TGN39280.1"/>
    <property type="molecule type" value="Genomic_DNA"/>
</dbReference>
<keyword evidence="5" id="KW-0472">Membrane</keyword>
<dbReference type="GO" id="GO:0043709">
    <property type="term" value="P:cell adhesion involved in single-species biofilm formation"/>
    <property type="evidence" value="ECO:0007669"/>
    <property type="project" value="TreeGrafter"/>
</dbReference>
<accession>A0A4Z1BXD6</accession>
<dbReference type="SUPFAM" id="SSF55073">
    <property type="entry name" value="Nucleotide cyclase"/>
    <property type="match status" value="1"/>
</dbReference>
<feature type="transmembrane region" description="Helical" evidence="5">
    <location>
        <begin position="147"/>
        <end position="166"/>
    </location>
</feature>
<sequence>MELQKDSTRSLGRPYRKAVLKALLNLTIFAGVLFSALNLQKGRWELALAEIGMVLFAIFVMQAIRKTEHLERWAIIFLLPFCATMLFSMMLPTSSVTVFGWVLIIPILSHLLLGRHLGLILSGIFMTLTAALFLYKHQDQPEMLAALPIANTVLIGICILAFSHVYEVTRERSELRLLELAQTDALTGLPNRIRLKESFERECKRASRDRTPFSLIVLDLDHFKTINDDYGHEAGDLLLRRVADTLRQCLRASDLPARLGGEEFGVLLTNTNTAQAAEVSEKIRSRIESMEVGFEGQALKVTVSGGIAELGVDGDSLRSLLREADNRMYEAKAAGRNQVMLPPSAELSPDPLAQPEATSRHQTHSETPDH</sequence>
<dbReference type="CDD" id="cd01949">
    <property type="entry name" value="GGDEF"/>
    <property type="match status" value="1"/>
</dbReference>
<dbReference type="GO" id="GO:1902201">
    <property type="term" value="P:negative regulation of bacterial-type flagellum-dependent cell motility"/>
    <property type="evidence" value="ECO:0007669"/>
    <property type="project" value="TreeGrafter"/>
</dbReference>
<feature type="transmembrane region" description="Helical" evidence="5">
    <location>
        <begin position="76"/>
        <end position="104"/>
    </location>
</feature>
<comment type="cofactor">
    <cofactor evidence="1">
        <name>Mg(2+)</name>
        <dbReference type="ChEBI" id="CHEBI:18420"/>
    </cofactor>
</comment>
<dbReference type="Pfam" id="PF20966">
    <property type="entry name" value="MASE6"/>
    <property type="match status" value="1"/>
</dbReference>
<feature type="domain" description="GGDEF" evidence="6">
    <location>
        <begin position="211"/>
        <end position="344"/>
    </location>
</feature>
<dbReference type="PANTHER" id="PTHR45138:SF9">
    <property type="entry name" value="DIGUANYLATE CYCLASE DGCM-RELATED"/>
    <property type="match status" value="1"/>
</dbReference>
<evidence type="ECO:0000313" key="7">
    <source>
        <dbReference type="EMBL" id="TGN39280.1"/>
    </source>
</evidence>
<proteinExistence type="predicted"/>
<dbReference type="Gene3D" id="3.30.70.270">
    <property type="match status" value="1"/>
</dbReference>
<dbReference type="Pfam" id="PF00990">
    <property type="entry name" value="GGDEF"/>
    <property type="match status" value="1"/>
</dbReference>
<keyword evidence="5" id="KW-0812">Transmembrane</keyword>